<sequence>MPAKAPVPAVDARPRASFADGTRFETLDGHDSHVSHTSPRRLLRRRRSQGRGPKHYLAKGSVSIVPNGGYVASCMLAVANAYLSLRGQSDTFTAHFEYVQKTAPGPAIVVVDEVKLGRQISTLHVTLWQGGQVLDHAPWFVASSSRRKVLAYTNHVELAAFTGLSIPTGYEETAAAMMPAVPDFNLLKTVGTDGVWAKGLLPNNPIRKGSPEHWYMLIPRHGPLTPGVCDIWISATAGQALTQAALPYVVDAFPFELLALLAASRYFDPVEPGEIVQRRKSRYGLWLPTVLLNLEVKKRLPSQGVEWLNLSITAKQIKNGRMDLAITVRDLAGELVALGSQVSLIVSMERNTGNGTGSGKGLSPHEKAAL</sequence>
<dbReference type="PANTHER" id="PTHR38110">
    <property type="entry name" value="CHROMOSOME 23, WHOLE GENOME SHOTGUN SEQUENCE"/>
    <property type="match status" value="1"/>
</dbReference>
<proteinExistence type="predicted"/>
<feature type="domain" description="Acyl-CoA thioesterase-like C-terminal" evidence="3">
    <location>
        <begin position="219"/>
        <end position="345"/>
    </location>
</feature>
<dbReference type="InterPro" id="IPR042171">
    <property type="entry name" value="Acyl-CoA_hotdog"/>
</dbReference>
<keyword evidence="5" id="KW-1185">Reference proteome</keyword>
<evidence type="ECO:0008006" key="6">
    <source>
        <dbReference type="Google" id="ProtNLM"/>
    </source>
</evidence>
<evidence type="ECO:0000313" key="5">
    <source>
        <dbReference type="Proteomes" id="UP000706124"/>
    </source>
</evidence>
<evidence type="ECO:0000259" key="3">
    <source>
        <dbReference type="Pfam" id="PF20789"/>
    </source>
</evidence>
<dbReference type="SUPFAM" id="SSF54637">
    <property type="entry name" value="Thioesterase/thiol ester dehydrase-isomerase"/>
    <property type="match status" value="1"/>
</dbReference>
<dbReference type="InterPro" id="IPR029069">
    <property type="entry name" value="HotDog_dom_sf"/>
</dbReference>
<dbReference type="EMBL" id="SRPO01000043">
    <property type="protein sequence ID" value="KAG5945672.1"/>
    <property type="molecule type" value="Genomic_DNA"/>
</dbReference>
<dbReference type="PANTHER" id="PTHR38110:SF1">
    <property type="entry name" value="THIOESTERASE DOMAIN-CONTAINING PROTEIN"/>
    <property type="match status" value="1"/>
</dbReference>
<evidence type="ECO:0000259" key="2">
    <source>
        <dbReference type="Pfam" id="PF13622"/>
    </source>
</evidence>
<dbReference type="InterPro" id="IPR049449">
    <property type="entry name" value="TesB_ACOT8-like_N"/>
</dbReference>
<reference evidence="4 5" key="1">
    <citation type="journal article" date="2020" name="bioRxiv">
        <title>Whole genome comparisons of ergot fungi reveals the divergence and evolution of species within the genus Claviceps are the result of varying mechanisms driving genome evolution and host range expansion.</title>
        <authorList>
            <person name="Wyka S.A."/>
            <person name="Mondo S.J."/>
            <person name="Liu M."/>
            <person name="Dettman J."/>
            <person name="Nalam V."/>
            <person name="Broders K.D."/>
        </authorList>
    </citation>
    <scope>NUCLEOTIDE SEQUENCE [LARGE SCALE GENOMIC DNA]</scope>
    <source>
        <strain evidence="4 5">CCC 1485</strain>
    </source>
</reference>
<feature type="region of interest" description="Disordered" evidence="1">
    <location>
        <begin position="23"/>
        <end position="54"/>
    </location>
</feature>
<feature type="compositionally biased region" description="Basic residues" evidence="1">
    <location>
        <begin position="38"/>
        <end position="54"/>
    </location>
</feature>
<dbReference type="Proteomes" id="UP000706124">
    <property type="component" value="Unassembled WGS sequence"/>
</dbReference>
<dbReference type="Pfam" id="PF20789">
    <property type="entry name" value="4HBT_3C"/>
    <property type="match status" value="1"/>
</dbReference>
<evidence type="ECO:0000313" key="4">
    <source>
        <dbReference type="EMBL" id="KAG5945672.1"/>
    </source>
</evidence>
<dbReference type="InterPro" id="IPR052389">
    <property type="entry name" value="Sec_Metab_Biosynth-Assoc"/>
</dbReference>
<gene>
    <name evidence="4" type="ORF">E4U60_005042</name>
</gene>
<protein>
    <recommendedName>
        <fullName evidence="6">Thioesterase family protein</fullName>
    </recommendedName>
</protein>
<organism evidence="4 5">
    <name type="scientific">Claviceps pazoutovae</name>
    <dbReference type="NCBI Taxonomy" id="1649127"/>
    <lineage>
        <taxon>Eukaryota</taxon>
        <taxon>Fungi</taxon>
        <taxon>Dikarya</taxon>
        <taxon>Ascomycota</taxon>
        <taxon>Pezizomycotina</taxon>
        <taxon>Sordariomycetes</taxon>
        <taxon>Hypocreomycetidae</taxon>
        <taxon>Hypocreales</taxon>
        <taxon>Clavicipitaceae</taxon>
        <taxon>Claviceps</taxon>
    </lineage>
</organism>
<dbReference type="AlphaFoldDB" id="A0A9P7MHP6"/>
<feature type="domain" description="Acyl-CoA thioesterase-like N-terminal HotDog" evidence="2">
    <location>
        <begin position="62"/>
        <end position="133"/>
    </location>
</feature>
<comment type="caution">
    <text evidence="4">The sequence shown here is derived from an EMBL/GenBank/DDBJ whole genome shotgun (WGS) entry which is preliminary data.</text>
</comment>
<dbReference type="InterPro" id="IPR049450">
    <property type="entry name" value="ACOT8-like_C"/>
</dbReference>
<dbReference type="Pfam" id="PF13622">
    <property type="entry name" value="4HBT_3"/>
    <property type="match status" value="1"/>
</dbReference>
<dbReference type="Gene3D" id="2.40.160.210">
    <property type="entry name" value="Acyl-CoA thioesterase, double hotdog domain"/>
    <property type="match status" value="1"/>
</dbReference>
<dbReference type="OrthoDB" id="2532955at2759"/>
<accession>A0A9P7MHP6</accession>
<feature type="compositionally biased region" description="Basic and acidic residues" evidence="1">
    <location>
        <begin position="23"/>
        <end position="34"/>
    </location>
</feature>
<evidence type="ECO:0000256" key="1">
    <source>
        <dbReference type="SAM" id="MobiDB-lite"/>
    </source>
</evidence>
<name>A0A9P7MHP6_9HYPO</name>